<reference evidence="14" key="1">
    <citation type="journal article" date="2013" name="Genome Biol. Evol.">
        <title>Punctuated emergences of genetic and phenotypic innovations in eumetazoan, bilaterian, euteleostome, and hominidae ancestors.</title>
        <authorList>
            <person name="Wenger Y."/>
            <person name="Galliot B."/>
        </authorList>
    </citation>
    <scope>NUCLEOTIDE SEQUENCE</scope>
    <source>
        <tissue evidence="14">Whole animals</tissue>
    </source>
</reference>
<dbReference type="InterPro" id="IPR032466">
    <property type="entry name" value="Metal_Hydrolase"/>
</dbReference>
<dbReference type="GO" id="GO:0170039">
    <property type="term" value="P:proteinogenic amino acid metabolic process"/>
    <property type="evidence" value="ECO:0007669"/>
    <property type="project" value="UniProtKB-ARBA"/>
</dbReference>
<dbReference type="Gene3D" id="3.20.20.140">
    <property type="entry name" value="Metal-dependent hydrolases"/>
    <property type="match status" value="1"/>
</dbReference>
<comment type="subunit">
    <text evidence="3 12">Monomer.</text>
</comment>
<feature type="non-terminal residue" evidence="14">
    <location>
        <position position="1"/>
    </location>
</feature>
<protein>
    <recommendedName>
        <fullName evidence="5 12">2-amino-3-carboxymuconate-6-semialdehyde decarboxylase</fullName>
        <ecNumber evidence="4 12">4.1.1.45</ecNumber>
    </recommendedName>
    <alternativeName>
        <fullName evidence="11 12">Picolinate carboxylase</fullName>
    </alternativeName>
</protein>
<dbReference type="CDD" id="cd01292">
    <property type="entry name" value="metallo-dependent_hydrolases"/>
    <property type="match status" value="1"/>
</dbReference>
<sequence length="428" mass="48332">MAFKIDLHSHILPKEWPCLKQRYGYGGWIQLNHCTDGSCNMMKDEEFFRKINSNCYDPETRIKEMDDTGVAVQVLSTVPVMFSYWAKPEDTLDLCQMFNNDLAETVAKYPKRFIGLGSIPLQAPLLAVKELERCIKELKFPGIIIGSHVNDWNLDAEELLPVFKAAEELDACIFVHPWDMQSEGRMAKYWLPWLVGMPSETTVAICCLIFGGVLEKFPNLKFCFAHGGGSFPFTIGRIQHGHDVRPDLCAVSNTNPPRKYIGKIYTDSLVLDAEALIHLVKVIGDDRVIMGSDYPFPLGEHEPGKLIEQSLFSNEVKEKLLAQNAVEFLGIDRRCNANNTYDNASNTDVMQAIQMEYNQYIGNAINTNDNAINTDAMQAIQMQCNQYRGKSSHTDDNASNTDAMQAIQMTMLNMNTAFFVSRISFSLF</sequence>
<evidence type="ECO:0000256" key="4">
    <source>
        <dbReference type="ARBA" id="ARBA00012365"/>
    </source>
</evidence>
<evidence type="ECO:0000256" key="11">
    <source>
        <dbReference type="ARBA" id="ARBA00031120"/>
    </source>
</evidence>
<evidence type="ECO:0000256" key="10">
    <source>
        <dbReference type="ARBA" id="ARBA00025318"/>
    </source>
</evidence>
<gene>
    <name evidence="14" type="primary">ACMSD</name>
</gene>
<comment type="pathway">
    <text evidence="1 12">Secondary metabolite metabolism; quinolate metabolism.</text>
</comment>
<keyword evidence="6" id="KW-0479">Metal-binding</keyword>
<evidence type="ECO:0000256" key="9">
    <source>
        <dbReference type="ARBA" id="ARBA00023239"/>
    </source>
</evidence>
<evidence type="ECO:0000256" key="12">
    <source>
        <dbReference type="RuleBase" id="RU366045"/>
    </source>
</evidence>
<evidence type="ECO:0000256" key="2">
    <source>
        <dbReference type="ARBA" id="ARBA00005871"/>
    </source>
</evidence>
<dbReference type="OrthoDB" id="191270at2759"/>
<dbReference type="GO" id="GO:0005829">
    <property type="term" value="C:cytosol"/>
    <property type="evidence" value="ECO:0007669"/>
    <property type="project" value="UniProtKB-UniRule"/>
</dbReference>
<dbReference type="EMBL" id="HAAD01002282">
    <property type="protein sequence ID" value="CDG68514.1"/>
    <property type="molecule type" value="mRNA"/>
</dbReference>
<comment type="similarity">
    <text evidence="2">Belongs to the metallo-dependent hydrolases superfamily. ACMSD family.</text>
</comment>
<dbReference type="GO" id="GO:0001760">
    <property type="term" value="F:aminocarboxymuconate-semialdehyde decarboxylase activity"/>
    <property type="evidence" value="ECO:0007669"/>
    <property type="project" value="UniProtKB-UniRule"/>
</dbReference>
<accession>T2M8U3</accession>
<dbReference type="SUPFAM" id="SSF51556">
    <property type="entry name" value="Metallo-dependent hydrolases"/>
    <property type="match status" value="1"/>
</dbReference>
<evidence type="ECO:0000256" key="7">
    <source>
        <dbReference type="ARBA" id="ARBA00022793"/>
    </source>
</evidence>
<dbReference type="PANTHER" id="PTHR21240:SF27">
    <property type="entry name" value="2-AMINO-3-CARBOXYMUCONATE-6-SEMIALDEHYDE DECARBOXYLASE"/>
    <property type="match status" value="1"/>
</dbReference>
<name>T2M8U3_HYDVU</name>
<evidence type="ECO:0000313" key="14">
    <source>
        <dbReference type="EMBL" id="CDG68514.1"/>
    </source>
</evidence>
<proteinExistence type="evidence at transcript level"/>
<dbReference type="Pfam" id="PF04909">
    <property type="entry name" value="Amidohydro_2"/>
    <property type="match status" value="1"/>
</dbReference>
<evidence type="ECO:0000256" key="6">
    <source>
        <dbReference type="ARBA" id="ARBA00022723"/>
    </source>
</evidence>
<feature type="domain" description="Amidohydrolase-related" evidence="13">
    <location>
        <begin position="5"/>
        <end position="331"/>
    </location>
</feature>
<dbReference type="EC" id="4.1.1.45" evidence="4 12"/>
<dbReference type="GO" id="GO:1901606">
    <property type="term" value="P:alpha-amino acid catabolic process"/>
    <property type="evidence" value="ECO:0007669"/>
    <property type="project" value="UniProtKB-ARBA"/>
</dbReference>
<keyword evidence="9 12" id="KW-0456">Lyase</keyword>
<evidence type="ECO:0000256" key="1">
    <source>
        <dbReference type="ARBA" id="ARBA00005079"/>
    </source>
</evidence>
<dbReference type="AlphaFoldDB" id="T2M8U3"/>
<dbReference type="GO" id="GO:0016787">
    <property type="term" value="F:hydrolase activity"/>
    <property type="evidence" value="ECO:0007669"/>
    <property type="project" value="InterPro"/>
</dbReference>
<dbReference type="UniPathway" id="UPA00270"/>
<dbReference type="InterPro" id="IPR032465">
    <property type="entry name" value="ACMSD"/>
</dbReference>
<comment type="catalytic activity">
    <reaction evidence="12">
        <text>2-amino-3-carboxymuconate 6-semialdehyde + H(+) = 2-aminomuconate 6-semialdehyde + CO2</text>
        <dbReference type="Rhea" id="RHEA:16557"/>
        <dbReference type="ChEBI" id="CHEBI:15378"/>
        <dbReference type="ChEBI" id="CHEBI:16526"/>
        <dbReference type="ChEBI" id="CHEBI:77634"/>
        <dbReference type="ChEBI" id="CHEBI:77803"/>
        <dbReference type="EC" id="4.1.1.45"/>
    </reaction>
</comment>
<dbReference type="GO" id="GO:0046872">
    <property type="term" value="F:metal ion binding"/>
    <property type="evidence" value="ECO:0007669"/>
    <property type="project" value="UniProtKB-KW"/>
</dbReference>
<evidence type="ECO:0000256" key="3">
    <source>
        <dbReference type="ARBA" id="ARBA00011245"/>
    </source>
</evidence>
<dbReference type="FunFam" id="3.20.20.140:FF:000029">
    <property type="entry name" value="2-amino-3-carboxymuconate-6-semialdehyde decarboxylase"/>
    <property type="match status" value="1"/>
</dbReference>
<organism evidence="14">
    <name type="scientific">Hydra vulgaris</name>
    <name type="common">Hydra</name>
    <name type="synonym">Hydra attenuata</name>
    <dbReference type="NCBI Taxonomy" id="6087"/>
    <lineage>
        <taxon>Eukaryota</taxon>
        <taxon>Metazoa</taxon>
        <taxon>Cnidaria</taxon>
        <taxon>Hydrozoa</taxon>
        <taxon>Hydroidolina</taxon>
        <taxon>Anthoathecata</taxon>
        <taxon>Aplanulata</taxon>
        <taxon>Hydridae</taxon>
        <taxon>Hydra</taxon>
    </lineage>
</organism>
<dbReference type="GO" id="GO:0170033">
    <property type="term" value="P:L-amino acid metabolic process"/>
    <property type="evidence" value="ECO:0007669"/>
    <property type="project" value="UniProtKB-ARBA"/>
</dbReference>
<dbReference type="PANTHER" id="PTHR21240">
    <property type="entry name" value="2-AMINO-3-CARBOXYLMUCONATE-6-SEMIALDEHYDE DECARBOXYLASE"/>
    <property type="match status" value="1"/>
</dbReference>
<keyword evidence="8" id="KW-0862">Zinc</keyword>
<comment type="function">
    <text evidence="10">Converts alpha-amino-beta-carboxymuconate-epsilon-semialdehyde (ACMS) to alpha-aminomuconate semialdehyde (AMS). ACMS can be converted non-enzymatically to quinolate (QA), a key precursor of NAD, and a potent endogenous excitotoxin of neuronal cells which is implicated in the pathogenesis of various neurodegenerative disorders. In the presence of ACMSD, ACMS is converted to AMS, a benign catabolite. ACMSD ultimately controls the metabolic fate of tryptophan catabolism along the kynurenine pathway.</text>
</comment>
<evidence type="ECO:0000256" key="8">
    <source>
        <dbReference type="ARBA" id="ARBA00022833"/>
    </source>
</evidence>
<keyword evidence="7 12" id="KW-0210">Decarboxylase</keyword>
<evidence type="ECO:0000256" key="5">
    <source>
        <dbReference type="ARBA" id="ARBA00021214"/>
    </source>
</evidence>
<evidence type="ECO:0000259" key="13">
    <source>
        <dbReference type="Pfam" id="PF04909"/>
    </source>
</evidence>
<dbReference type="GO" id="GO:0019748">
    <property type="term" value="P:secondary metabolic process"/>
    <property type="evidence" value="ECO:0007669"/>
    <property type="project" value="TreeGrafter"/>
</dbReference>
<dbReference type="InterPro" id="IPR006680">
    <property type="entry name" value="Amidohydro-rel"/>
</dbReference>
<dbReference type="GO" id="GO:1904985">
    <property type="term" value="P:negative regulation of quinolinate biosynthetic process"/>
    <property type="evidence" value="ECO:0007669"/>
    <property type="project" value="UniProtKB-UniRule"/>
</dbReference>